<dbReference type="PROSITE" id="PS50156">
    <property type="entry name" value="SSD"/>
    <property type="match status" value="1"/>
</dbReference>
<feature type="transmembrane region" description="Helical" evidence="13">
    <location>
        <begin position="1102"/>
        <end position="1121"/>
    </location>
</feature>
<evidence type="ECO:0000256" key="11">
    <source>
        <dbReference type="ARBA" id="ARBA00034049"/>
    </source>
</evidence>
<feature type="compositionally biased region" description="Acidic residues" evidence="12">
    <location>
        <begin position="257"/>
        <end position="280"/>
    </location>
</feature>
<dbReference type="InterPro" id="IPR053958">
    <property type="entry name" value="HMGCR/SNAP/NPC1-like_SSD"/>
</dbReference>
<name>A0A834RBK3_SARSC</name>
<keyword evidence="9" id="KW-1015">Disulfide bond</keyword>
<dbReference type="OrthoDB" id="6510177at2759"/>
<comment type="similarity">
    <text evidence="2">Belongs to the patched family.</text>
</comment>
<feature type="domain" description="SSD" evidence="14">
    <location>
        <begin position="905"/>
        <end position="1050"/>
    </location>
</feature>
<feature type="region of interest" description="Disordered" evidence="12">
    <location>
        <begin position="40"/>
        <end position="61"/>
    </location>
</feature>
<evidence type="ECO:0000256" key="7">
    <source>
        <dbReference type="ARBA" id="ARBA00023055"/>
    </source>
</evidence>
<reference evidence="17" key="1">
    <citation type="journal article" date="2020" name="PLoS Negl. Trop. Dis.">
        <title>High-quality nuclear genome for Sarcoptes scabiei-A critical resource for a neglected parasite.</title>
        <authorList>
            <person name="Korhonen P.K."/>
            <person name="Gasser R.B."/>
            <person name="Ma G."/>
            <person name="Wang T."/>
            <person name="Stroehlein A.J."/>
            <person name="Young N.D."/>
            <person name="Ang C.S."/>
            <person name="Fernando D.D."/>
            <person name="Lu H.C."/>
            <person name="Taylor S."/>
            <person name="Reynolds S.L."/>
            <person name="Mofiz E."/>
            <person name="Najaraj S.H."/>
            <person name="Gowda H."/>
            <person name="Madugundu A."/>
            <person name="Renuse S."/>
            <person name="Holt D."/>
            <person name="Pandey A."/>
            <person name="Papenfuss A.T."/>
            <person name="Fischer K."/>
        </authorList>
    </citation>
    <scope>NUCLEOTIDE SEQUENCE [LARGE SCALE GENOMIC DNA]</scope>
</reference>
<evidence type="ECO:0000256" key="12">
    <source>
        <dbReference type="SAM" id="MobiDB-lite"/>
    </source>
</evidence>
<feature type="compositionally biased region" description="Low complexity" evidence="12">
    <location>
        <begin position="246"/>
        <end position="256"/>
    </location>
</feature>
<dbReference type="Gene3D" id="1.20.1640.10">
    <property type="entry name" value="Multidrug efflux transporter AcrB transmembrane domain"/>
    <property type="match status" value="2"/>
</dbReference>
<gene>
    <name evidence="15" type="ORF">SSS_1882</name>
</gene>
<feature type="transmembrane region" description="Helical" evidence="13">
    <location>
        <begin position="919"/>
        <end position="943"/>
    </location>
</feature>
<dbReference type="SUPFAM" id="SSF82866">
    <property type="entry name" value="Multidrug efflux transporter AcrB transmembrane domain"/>
    <property type="match status" value="2"/>
</dbReference>
<evidence type="ECO:0000256" key="10">
    <source>
        <dbReference type="ARBA" id="ARBA00023180"/>
    </source>
</evidence>
<reference evidence="15" key="2">
    <citation type="submission" date="2020-01" db="EMBL/GenBank/DDBJ databases">
        <authorList>
            <person name="Korhonen P.K.K."/>
            <person name="Guangxu M.G."/>
            <person name="Wang T.W."/>
            <person name="Stroehlein A.J.S."/>
            <person name="Young N.D."/>
            <person name="Ang C.-S.A."/>
            <person name="Fernando D.W.F."/>
            <person name="Lu H.L."/>
            <person name="Taylor S.T."/>
            <person name="Ehtesham M.E.M."/>
            <person name="Najaraj S.H.N."/>
            <person name="Harsha G.H.G."/>
            <person name="Madugundu A.M."/>
            <person name="Renuse S.R."/>
            <person name="Holt D.H."/>
            <person name="Pandey A.P."/>
            <person name="Papenfuss A.P."/>
            <person name="Gasser R.B.G."/>
            <person name="Fischer K.F."/>
        </authorList>
    </citation>
    <scope>NUCLEOTIDE SEQUENCE</scope>
    <source>
        <strain evidence="15">SSS_KF_BRIS2020</strain>
    </source>
</reference>
<evidence type="ECO:0000256" key="13">
    <source>
        <dbReference type="SAM" id="Phobius"/>
    </source>
</evidence>
<dbReference type="InterPro" id="IPR000731">
    <property type="entry name" value="SSD"/>
</dbReference>
<dbReference type="Pfam" id="PF22314">
    <property type="entry name" value="NPC1_MLD"/>
    <property type="match status" value="1"/>
</dbReference>
<feature type="transmembrane region" description="Helical" evidence="13">
    <location>
        <begin position="1399"/>
        <end position="1420"/>
    </location>
</feature>
<dbReference type="GO" id="GO:0005886">
    <property type="term" value="C:plasma membrane"/>
    <property type="evidence" value="ECO:0007669"/>
    <property type="project" value="TreeGrafter"/>
</dbReference>
<keyword evidence="4 13" id="KW-0812">Transmembrane</keyword>
<sequence>MIGRLENFVNNYQNDGCKRNNNFDGNEFFTLKTLNTNTNINRKESRAKRQRKKRRMLLKEESILTSSISSSSSATSDCCMSENQSFSFQNTMRSRDERHSNSKLSSRMTYRMIRSNCSRRKSLYHNDITMISVARDELHNESSNVFDVSKSTPSTSTSSSSSSLLLFFLSLLSLFQNPSYQTNHSSQRSINAFHVSFVGKFLLITSLLLISSTSLSSISIQNVAAVNISNTYSTTSTPTTMIDTTIATNNSTSESLTNEEEDEDGDEDDEDDYSNYDNTNFDDYEDIILDEIEPTEKDFQEGFCVSDNRMSCGKGGFTGELSIPCARQTRPARLQTETELNLVREICPEFFNGLSPNESPKLCCNIKGLNELRISFNMPKQIGLNRCPSCFYNFRRVFCNFACSPEQSKFVRIDKTEPVQVGNASFEKIKEITYFLDTKFAHGLYDSCKLIQGMMPGLSTENNGYSPIQINYQFTEGQEIVLNNSISMKPLNPEPIACDQIPPGSPENSETCSCNECSTCMESAGKQLLAKYIAKLSIPEKQETTPTNKIYQLSSWAILAFIFFIFYVIVVLQAFQENASIGRETYFVGQNDFMAPSSPSESEHFVNVSKCGGQSVLMQPLEQLQIVNLTLGIRLERFFENIFRCWGILYLAAGVFTNYQVTTDPVDLWVASGSQARKDMENFNQKFWKFYRIEQVIIEPNNLAPFKSANITNYDQDGLVEFGPAFEHRFLLEAFDLYQSIKNLTASIPSKVNEEFSQHKVDRKITLDDICYKPLGGSCAVQSIFIYFKDDKKAIENPNYLNQIKNCVDNGLNPKCFKDNDIPLIYPGVALGGFENDQYIEAKSLIFTILVVNNNDPQMNLQANYWEKEFISLMENVSKTNRYSTFKVAFKAERSIEDELDRQSRDLDRCGTVLMTARFTLGFVGVAVVLLSVLASLGFFFYFNIPATLIIVEVIPFLVLAVGVDNIFILVQSYQRDKRRDGETLVEQIGRVVGEIAPSMLLSSLSMSACFFIGALTEMPAVRMFAFYAAVALIINFFLQMTCFLGLFTLDTKRQLDHRLDIFWCVQTSKKRSDEYDSFNKESVLYFLFKDIYSSFLLQDKVRMIVLLIFGAWFFSSIVVLEKIQIGLEQELTMPEDSYMINYFDFYQKYFITGPPVFFMLIVQRLMCTKPKCDTESLPSILGLYSKLPNISYIQTKPVSWIDSYFEYLENSDCCFYRENNHNSAIEQCTSSNDNCRICWPKSGWPTGELFNRYVPFFLRQHPNAKCSKGGLGRHDDAVRYVIDDYSFVDDDDGDGGDVIDRNKIYITTSYLMTYRKVLKNSEDFYYSLRASREIAQVLTERLQNATGTNVIVRPYSFPDVFYEQYLTMWPDTIKSLSISIFTIFIVTYLFLGLDFFSALIVAITIMMIIVDLMAMMFWWDIPLNAVSLVNLVVGVGISVEFCSHLVRSYSICSAPTRISRAKESLERMGSSILSGITLTDCGILILAFAKSKIFRVFYFRMYLGIILFGTLHSLIFLPVLLSIIGPPINKQRLLLSFNRKISLSDKINSDPKAKRDNSKCVLTCSSASTPPSPEKIQKLEEPQQMQE</sequence>
<feature type="compositionally biased region" description="Basic residues" evidence="12">
    <location>
        <begin position="45"/>
        <end position="56"/>
    </location>
</feature>
<evidence type="ECO:0000256" key="5">
    <source>
        <dbReference type="ARBA" id="ARBA00022729"/>
    </source>
</evidence>
<keyword evidence="6 13" id="KW-1133">Transmembrane helix</keyword>
<feature type="compositionally biased region" description="Basic and acidic residues" evidence="12">
    <location>
        <begin position="1549"/>
        <end position="1559"/>
    </location>
</feature>
<dbReference type="Pfam" id="PF16414">
    <property type="entry name" value="NPC1_N"/>
    <property type="match status" value="1"/>
</dbReference>
<feature type="region of interest" description="Disordered" evidence="12">
    <location>
        <begin position="246"/>
        <end position="280"/>
    </location>
</feature>
<dbReference type="GO" id="GO:0015485">
    <property type="term" value="F:cholesterol binding"/>
    <property type="evidence" value="ECO:0007669"/>
    <property type="project" value="TreeGrafter"/>
</dbReference>
<feature type="transmembrane region" description="Helical" evidence="13">
    <location>
        <begin position="1026"/>
        <end position="1050"/>
    </location>
</feature>
<keyword evidence="5" id="KW-0732">Signal</keyword>
<evidence type="ECO:0000256" key="6">
    <source>
        <dbReference type="ARBA" id="ARBA00022989"/>
    </source>
</evidence>
<keyword evidence="10" id="KW-0325">Glycoprotein</keyword>
<keyword evidence="3" id="KW-0813">Transport</keyword>
<evidence type="ECO:0000256" key="8">
    <source>
        <dbReference type="ARBA" id="ARBA00023136"/>
    </source>
</evidence>
<evidence type="ECO:0000313" key="16">
    <source>
        <dbReference type="EnsemblMetazoa" id="KAF7494334.1"/>
    </source>
</evidence>
<dbReference type="Proteomes" id="UP000070412">
    <property type="component" value="Unassembled WGS sequence"/>
</dbReference>
<dbReference type="InterPro" id="IPR032190">
    <property type="entry name" value="NPC1_N"/>
</dbReference>
<evidence type="ECO:0000256" key="3">
    <source>
        <dbReference type="ARBA" id="ARBA00022448"/>
    </source>
</evidence>
<reference evidence="16" key="3">
    <citation type="submission" date="2022-06" db="UniProtKB">
        <authorList>
            <consortium name="EnsemblMetazoa"/>
        </authorList>
    </citation>
    <scope>IDENTIFICATION</scope>
</reference>
<comment type="catalytic activity">
    <reaction evidence="11">
        <text>cholesterol(in) = cholesterol(out)</text>
        <dbReference type="Rhea" id="RHEA:39747"/>
        <dbReference type="ChEBI" id="CHEBI:16113"/>
    </reaction>
</comment>
<feature type="transmembrane region" description="Helical" evidence="13">
    <location>
        <begin position="1468"/>
        <end position="1490"/>
    </location>
</feature>
<dbReference type="GO" id="GO:0042632">
    <property type="term" value="P:cholesterol homeostasis"/>
    <property type="evidence" value="ECO:0007669"/>
    <property type="project" value="TreeGrafter"/>
</dbReference>
<comment type="subcellular location">
    <subcellularLocation>
        <location evidence="1">Membrane</location>
        <topology evidence="1">Multi-pass membrane protein</topology>
    </subcellularLocation>
</comment>
<feature type="transmembrane region" description="Helical" evidence="13">
    <location>
        <begin position="949"/>
        <end position="971"/>
    </location>
</feature>
<feature type="transmembrane region" description="Helical" evidence="13">
    <location>
        <begin position="553"/>
        <end position="575"/>
    </location>
</feature>
<evidence type="ECO:0000313" key="15">
    <source>
        <dbReference type="EMBL" id="KAF7494334.1"/>
    </source>
</evidence>
<evidence type="ECO:0000256" key="1">
    <source>
        <dbReference type="ARBA" id="ARBA00004141"/>
    </source>
</evidence>
<feature type="transmembrane region" description="Helical" evidence="13">
    <location>
        <begin position="1502"/>
        <end position="1525"/>
    </location>
</feature>
<accession>A0A834RBK3</accession>
<dbReference type="PANTHER" id="PTHR45727">
    <property type="entry name" value="NPC INTRACELLULAR CHOLESTEROL TRANSPORTER 1"/>
    <property type="match status" value="1"/>
</dbReference>
<feature type="transmembrane region" description="Helical" evidence="13">
    <location>
        <begin position="1374"/>
        <end position="1392"/>
    </location>
</feature>
<evidence type="ECO:0000256" key="9">
    <source>
        <dbReference type="ARBA" id="ARBA00023157"/>
    </source>
</evidence>
<feature type="region of interest" description="Disordered" evidence="12">
    <location>
        <begin position="1549"/>
        <end position="1588"/>
    </location>
</feature>
<keyword evidence="17" id="KW-1185">Reference proteome</keyword>
<dbReference type="GO" id="GO:0015918">
    <property type="term" value="P:sterol transport"/>
    <property type="evidence" value="ECO:0007669"/>
    <property type="project" value="TreeGrafter"/>
</dbReference>
<evidence type="ECO:0000256" key="4">
    <source>
        <dbReference type="ARBA" id="ARBA00022692"/>
    </source>
</evidence>
<evidence type="ECO:0000256" key="2">
    <source>
        <dbReference type="ARBA" id="ARBA00005585"/>
    </source>
</evidence>
<dbReference type="EnsemblMetazoa" id="SSS_1882s_mrna">
    <property type="protein sequence ID" value="KAF7494334.1"/>
    <property type="gene ID" value="SSS_1882"/>
</dbReference>
<dbReference type="EMBL" id="WVUK01000053">
    <property type="protein sequence ID" value="KAF7494334.1"/>
    <property type="molecule type" value="Genomic_DNA"/>
</dbReference>
<keyword evidence="7" id="KW-0445">Lipid transport</keyword>
<keyword evidence="8 13" id="KW-0472">Membrane</keyword>
<feature type="transmembrane region" description="Helical" evidence="13">
    <location>
        <begin position="992"/>
        <end position="1014"/>
    </location>
</feature>
<protein>
    <submittedName>
        <fullName evidence="15">Niemann-Pick C1 protein</fullName>
    </submittedName>
</protein>
<evidence type="ECO:0000313" key="17">
    <source>
        <dbReference type="Proteomes" id="UP000070412"/>
    </source>
</evidence>
<dbReference type="GO" id="GO:0030299">
    <property type="term" value="P:intestinal cholesterol absorption"/>
    <property type="evidence" value="ECO:0007669"/>
    <property type="project" value="TreeGrafter"/>
</dbReference>
<evidence type="ECO:0000259" key="14">
    <source>
        <dbReference type="PROSITE" id="PS50156"/>
    </source>
</evidence>
<proteinExistence type="inferred from homology"/>
<dbReference type="InterPro" id="IPR053956">
    <property type="entry name" value="NPC1_MLD"/>
</dbReference>
<dbReference type="Pfam" id="PF12349">
    <property type="entry name" value="Sterol-sensing"/>
    <property type="match status" value="1"/>
</dbReference>
<dbReference type="PANTHER" id="PTHR45727:SF2">
    <property type="entry name" value="NPC INTRACELLULAR CHOLESTEROL TRANSPORTER 1"/>
    <property type="match status" value="1"/>
</dbReference>
<organism evidence="15">
    <name type="scientific">Sarcoptes scabiei</name>
    <name type="common">Itch mite</name>
    <name type="synonym">Acarus scabiei</name>
    <dbReference type="NCBI Taxonomy" id="52283"/>
    <lineage>
        <taxon>Eukaryota</taxon>
        <taxon>Metazoa</taxon>
        <taxon>Ecdysozoa</taxon>
        <taxon>Arthropoda</taxon>
        <taxon>Chelicerata</taxon>
        <taxon>Arachnida</taxon>
        <taxon>Acari</taxon>
        <taxon>Acariformes</taxon>
        <taxon>Sarcoptiformes</taxon>
        <taxon>Astigmata</taxon>
        <taxon>Psoroptidia</taxon>
        <taxon>Sarcoptoidea</taxon>
        <taxon>Sarcoptidae</taxon>
        <taxon>Sarcoptinae</taxon>
        <taxon>Sarcoptes</taxon>
    </lineage>
</organism>
<feature type="transmembrane region" description="Helical" evidence="13">
    <location>
        <begin position="1426"/>
        <end position="1447"/>
    </location>
</feature>